<evidence type="ECO:0000313" key="2">
    <source>
        <dbReference type="Proteomes" id="UP000001137"/>
    </source>
</evidence>
<dbReference type="AlphaFoldDB" id="A8MCX0"/>
<keyword evidence="2" id="KW-1185">Reference proteome</keyword>
<gene>
    <name evidence="1" type="ordered locus">Cmaq_0791</name>
</gene>
<dbReference type="HOGENOM" id="CLU_1149772_0_0_2"/>
<protein>
    <submittedName>
        <fullName evidence="1">Uncharacterized protein</fullName>
    </submittedName>
</protein>
<dbReference type="GeneID" id="5708566"/>
<accession>A8MCX0</accession>
<dbReference type="RefSeq" id="WP_012185845.1">
    <property type="nucleotide sequence ID" value="NC_009954.1"/>
</dbReference>
<dbReference type="KEGG" id="cma:Cmaq_0791"/>
<proteinExistence type="predicted"/>
<dbReference type="OrthoDB" id="374751at2157"/>
<dbReference type="EMBL" id="CP000852">
    <property type="protein sequence ID" value="ABW01626.1"/>
    <property type="molecule type" value="Genomic_DNA"/>
</dbReference>
<evidence type="ECO:0000313" key="1">
    <source>
        <dbReference type="EMBL" id="ABW01626.1"/>
    </source>
</evidence>
<reference evidence="1 2" key="1">
    <citation type="submission" date="2007-10" db="EMBL/GenBank/DDBJ databases">
        <title>Complete sequence of Caldivirga maquilingensis IC-167.</title>
        <authorList>
            <consortium name="US DOE Joint Genome Institute"/>
            <person name="Copeland A."/>
            <person name="Lucas S."/>
            <person name="Lapidus A."/>
            <person name="Barry K."/>
            <person name="Glavina del Rio T."/>
            <person name="Dalin E."/>
            <person name="Tice H."/>
            <person name="Pitluck S."/>
            <person name="Saunders E."/>
            <person name="Brettin T."/>
            <person name="Bruce D."/>
            <person name="Detter J.C."/>
            <person name="Han C."/>
            <person name="Schmutz J."/>
            <person name="Larimer F."/>
            <person name="Land M."/>
            <person name="Hauser L."/>
            <person name="Kyrpides N."/>
            <person name="Ivanova N."/>
            <person name="Biddle J.F."/>
            <person name="Zhang Z."/>
            <person name="Fitz-Gibbon S.T."/>
            <person name="Lowe T.M."/>
            <person name="Saltikov C."/>
            <person name="House C.H."/>
            <person name="Richardson P."/>
        </authorList>
    </citation>
    <scope>NUCLEOTIDE SEQUENCE [LARGE SCALE GENOMIC DNA]</scope>
    <source>
        <strain evidence="2">ATCC 700844 / DSM 13496 / JCM 10307 / IC-167</strain>
    </source>
</reference>
<dbReference type="Proteomes" id="UP000001137">
    <property type="component" value="Chromosome"/>
</dbReference>
<organism evidence="1 2">
    <name type="scientific">Caldivirga maquilingensis (strain ATCC 700844 / DSM 13496 / JCM 10307 / IC-167)</name>
    <dbReference type="NCBI Taxonomy" id="397948"/>
    <lineage>
        <taxon>Archaea</taxon>
        <taxon>Thermoproteota</taxon>
        <taxon>Thermoprotei</taxon>
        <taxon>Thermoproteales</taxon>
        <taxon>Thermoproteaceae</taxon>
        <taxon>Caldivirga</taxon>
    </lineage>
</organism>
<sequence length="241" mass="26867">MLLAVSSPSTEAHVASVSRVVSALLVKGGFENVAIPIPKELLTIVIKLTLSSGKGAAVEFLRGSLGNAWLVTHSPLIDLIMMLYKEYPWVNLISSGPSLNDQRRISKIAVDMVTLTAKSALTGIKIDDWVKLHRQAVETLDKPRTYPPNSIVVSIGYVNHLKVRNIADDVVVVSELKPTPTELFYIYRGNYDDRFRDIVKWVIRYLSDIVPSSRNLTEAYITITRNREYLSFVSSITPSSH</sequence>
<name>A8MCX0_CALMQ</name>
<dbReference type="STRING" id="397948.Cmaq_0791"/>
<dbReference type="eggNOG" id="arCOG05654">
    <property type="taxonomic scope" value="Archaea"/>
</dbReference>